<evidence type="ECO:0000313" key="3">
    <source>
        <dbReference type="Proteomes" id="UP000554965"/>
    </source>
</evidence>
<gene>
    <name evidence="2" type="ORF">MSIMFB_00761</name>
</gene>
<evidence type="ECO:0000256" key="1">
    <source>
        <dbReference type="SAM" id="Phobius"/>
    </source>
</evidence>
<keyword evidence="1" id="KW-1133">Transmembrane helix</keyword>
<dbReference type="Proteomes" id="UP000554965">
    <property type="component" value="Unassembled WGS sequence"/>
</dbReference>
<proteinExistence type="predicted"/>
<keyword evidence="3" id="KW-1185">Reference proteome</keyword>
<keyword evidence="1" id="KW-0812">Transmembrane</keyword>
<comment type="caution">
    <text evidence="2">The sequence shown here is derived from an EMBL/GenBank/DDBJ whole genome shotgun (WGS) entry which is preliminary data.</text>
</comment>
<feature type="transmembrane region" description="Helical" evidence="1">
    <location>
        <begin position="21"/>
        <end position="45"/>
    </location>
</feature>
<dbReference type="EMBL" id="OCTY01000002">
    <property type="protein sequence ID" value="SOJ53260.1"/>
    <property type="molecule type" value="Genomic_DNA"/>
</dbReference>
<feature type="transmembrane region" description="Helical" evidence="1">
    <location>
        <begin position="118"/>
        <end position="141"/>
    </location>
</feature>
<protein>
    <submittedName>
        <fullName evidence="2">Uncharacterized protein</fullName>
    </submittedName>
</protein>
<dbReference type="AlphaFoldDB" id="A0A7Z7N8Y6"/>
<dbReference type="RefSeq" id="WP_260860941.1">
    <property type="nucleotide sequence ID" value="NZ_OCTY01000002.1"/>
</dbReference>
<evidence type="ECO:0000313" key="2">
    <source>
        <dbReference type="EMBL" id="SOJ53260.1"/>
    </source>
</evidence>
<reference evidence="2 3" key="1">
    <citation type="submission" date="2017-10" db="EMBL/GenBank/DDBJ databases">
        <authorList>
            <consortium name="Urmite Genomes"/>
        </authorList>
    </citation>
    <scope>NUCLEOTIDE SEQUENCE [LARGE SCALE GENOMIC DNA]</scope>
    <source>
        <strain evidence="2 3">FB-527</strain>
    </source>
</reference>
<accession>A0A7Z7N8Y6</accession>
<name>A0A7Z7N8Y6_9MYCO</name>
<feature type="transmembrane region" description="Helical" evidence="1">
    <location>
        <begin position="89"/>
        <end position="111"/>
    </location>
</feature>
<keyword evidence="1" id="KW-0472">Membrane</keyword>
<organism evidence="2 3">
    <name type="scientific">Mycobacterium simulans</name>
    <dbReference type="NCBI Taxonomy" id="627089"/>
    <lineage>
        <taxon>Bacteria</taxon>
        <taxon>Bacillati</taxon>
        <taxon>Actinomycetota</taxon>
        <taxon>Actinomycetes</taxon>
        <taxon>Mycobacteriales</taxon>
        <taxon>Mycobacteriaceae</taxon>
        <taxon>Mycobacterium</taxon>
    </lineage>
</organism>
<sequence>MIIACSSQAAAKVTGRDLGTAAGWGTGAGLVASVVMAIYAMFAAATYQNTGFLTPMCHIASTVIAPDTMMTSMLQATAGHPFTFAPGPAALGAIIHMMVGAIYGAVFGVLIRLACASWLIVPIAGLVWGVTVFVVSSWIGLHMPQQFLAPAIRSGTWRPWWATPPSLSNT</sequence>